<dbReference type="InterPro" id="IPR027417">
    <property type="entry name" value="P-loop_NTPase"/>
</dbReference>
<keyword evidence="1" id="KW-0378">Hydrolase</keyword>
<dbReference type="Proteomes" id="UP000255277">
    <property type="component" value="Unassembled WGS sequence"/>
</dbReference>
<dbReference type="AlphaFoldDB" id="A0A380FLY1"/>
<evidence type="ECO:0000313" key="1">
    <source>
        <dbReference type="EMBL" id="SUM34639.1"/>
    </source>
</evidence>
<dbReference type="Gene3D" id="3.40.50.300">
    <property type="entry name" value="P-loop containing nucleotide triphosphate hydrolases"/>
    <property type="match status" value="1"/>
</dbReference>
<keyword evidence="1" id="KW-0547">Nucleotide-binding</keyword>
<proteinExistence type="predicted"/>
<organism evidence="1 2">
    <name type="scientific">Staphylococcus gallinarum</name>
    <dbReference type="NCBI Taxonomy" id="1293"/>
    <lineage>
        <taxon>Bacteria</taxon>
        <taxon>Bacillati</taxon>
        <taxon>Bacillota</taxon>
        <taxon>Bacilli</taxon>
        <taxon>Bacillales</taxon>
        <taxon>Staphylococcaceae</taxon>
        <taxon>Staphylococcus</taxon>
    </lineage>
</organism>
<reference evidence="1 2" key="1">
    <citation type="submission" date="2018-06" db="EMBL/GenBank/DDBJ databases">
        <authorList>
            <consortium name="Pathogen Informatics"/>
            <person name="Doyle S."/>
        </authorList>
    </citation>
    <scope>NUCLEOTIDE SEQUENCE [LARGE SCALE GENOMIC DNA]</scope>
    <source>
        <strain evidence="1 2">NCTC12195</strain>
    </source>
</reference>
<sequence>MRAFMKIKPKLILADEPTASLDAKRATEVVEMIANEVKTQGLIGIMITHDRRYFHMLIINRIR</sequence>
<gene>
    <name evidence="1" type="primary">lolD_1</name>
    <name evidence="1" type="ORF">NCTC12195_04166</name>
</gene>
<keyword evidence="1" id="KW-0067">ATP-binding</keyword>
<dbReference type="EC" id="3.6.3.-" evidence="1"/>
<evidence type="ECO:0000313" key="2">
    <source>
        <dbReference type="Proteomes" id="UP000255277"/>
    </source>
</evidence>
<name>A0A380FLY1_STAGA</name>
<accession>A0A380FLY1</accession>
<dbReference type="EMBL" id="UHDK01000001">
    <property type="protein sequence ID" value="SUM34639.1"/>
    <property type="molecule type" value="Genomic_DNA"/>
</dbReference>
<dbReference type="GO" id="GO:0016787">
    <property type="term" value="F:hydrolase activity"/>
    <property type="evidence" value="ECO:0007669"/>
    <property type="project" value="UniProtKB-KW"/>
</dbReference>
<protein>
    <submittedName>
        <fullName evidence="1">ABC transporter ATP-binding protein</fullName>
        <ecNumber evidence="1">3.6.3.-</ecNumber>
    </submittedName>
</protein>
<dbReference type="GO" id="GO:0005524">
    <property type="term" value="F:ATP binding"/>
    <property type="evidence" value="ECO:0007669"/>
    <property type="project" value="UniProtKB-KW"/>
</dbReference>
<dbReference type="SUPFAM" id="SSF52540">
    <property type="entry name" value="P-loop containing nucleoside triphosphate hydrolases"/>
    <property type="match status" value="1"/>
</dbReference>